<dbReference type="STRING" id="6280.A0A0N4TZP1"/>
<evidence type="ECO:0000256" key="1">
    <source>
        <dbReference type="ARBA" id="ARBA00023319"/>
    </source>
</evidence>
<dbReference type="InterPro" id="IPR000719">
    <property type="entry name" value="Prot_kinase_dom"/>
</dbReference>
<dbReference type="PROSITE" id="PS50853">
    <property type="entry name" value="FN3"/>
    <property type="match status" value="1"/>
</dbReference>
<keyword evidence="1" id="KW-0393">Immunoglobulin domain</keyword>
<dbReference type="CDD" id="cd00063">
    <property type="entry name" value="FN3"/>
    <property type="match status" value="1"/>
</dbReference>
<evidence type="ECO:0000259" key="5">
    <source>
        <dbReference type="PROSITE" id="PS50853"/>
    </source>
</evidence>
<evidence type="ECO:0000313" key="7">
    <source>
        <dbReference type="Proteomes" id="UP000278627"/>
    </source>
</evidence>
<dbReference type="InterPro" id="IPR003961">
    <property type="entry name" value="FN3_dom"/>
</dbReference>
<feature type="domain" description="Ig-like" evidence="4">
    <location>
        <begin position="191"/>
        <end position="292"/>
    </location>
</feature>
<gene>
    <name evidence="6" type="ORF">BPAG_LOCUS14439</name>
</gene>
<sequence>MGVIIGTKQGTKGEITISTPELLEVKNYPEKQVAHETKHEDEFENFMNEIEEMKKRRRKEHEEMERLRPENIYAEKIDFKKPDIDDDEFPWESQYQIGPETLLLATRGASFNARVRDYRRELWGDGAPLVTQGYLGYRNQDITVRERRRFTDLIREDENIAKSVENLERDMRGSHLGAIKRIRSDISKAVPVVSKENGTFGAIFRNRLKDVPFVENGATVIFKCSVIGNPQPTIEWFFNESSIMDDNKHNIFYENGHCQLTIQMTDITDLGEYSCIATNEHGIDRTCSRLITGDTPAAPGRPEIELSSDTEVFITWEVPQMSHSLECFMYKLEVRPAGENDHFLDWHLVSDKIEDEAAIVRHLTPQGIYQFRVIAKNEFGWGAPSLTSRIIQTHPKGSPKLQIERIQSQCRVCVISKPPQTRLISKSKKLGEITEEDEEKTEADEFVSKAQTQILTLNTSEDPQKRFRLIAPIPRGRFGEIAFGIDTTRELDANCMAKIRNINVDGANGTMEFEAMKDCQQENIAHLIAAYQRSNLLFLFMEQYREDIFERFTYRDNYNEEQISRVILQIASALHWIHFKGYIHMDIQATNILFASRQSWQIKLIDFASAQKISSNEIKQPLKPNVYWSSPEILRTDEKKTSITVQTDIWNLGVITFCLLSGFHPFASADDSNDEIKESIIYQKCNPNLIQVQATEESLKFVTWALKKDPMRRMRTDEALTHRWLSMDRVMIRRREMVNYSSSRLRRTAFLTADHTKRQSTVK</sequence>
<evidence type="ECO:0000259" key="4">
    <source>
        <dbReference type="PROSITE" id="PS50835"/>
    </source>
</evidence>
<dbReference type="GO" id="GO:0004672">
    <property type="term" value="F:protein kinase activity"/>
    <property type="evidence" value="ECO:0007669"/>
    <property type="project" value="InterPro"/>
</dbReference>
<feature type="domain" description="Fibronectin type-III" evidence="5">
    <location>
        <begin position="298"/>
        <end position="396"/>
    </location>
</feature>
<evidence type="ECO:0000313" key="6">
    <source>
        <dbReference type="EMBL" id="VDN95624.1"/>
    </source>
</evidence>
<dbReference type="SMART" id="SM00408">
    <property type="entry name" value="IGc2"/>
    <property type="match status" value="1"/>
</dbReference>
<dbReference type="PANTHER" id="PTHR24347">
    <property type="entry name" value="SERINE/THREONINE-PROTEIN KINASE"/>
    <property type="match status" value="1"/>
</dbReference>
<dbReference type="FunFam" id="2.60.40.10:FF:000107">
    <property type="entry name" value="Myosin, light chain kinase a"/>
    <property type="match status" value="1"/>
</dbReference>
<dbReference type="EMBL" id="UZAD01013668">
    <property type="protein sequence ID" value="VDN95624.1"/>
    <property type="molecule type" value="Genomic_DNA"/>
</dbReference>
<keyword evidence="7" id="KW-1185">Reference proteome</keyword>
<keyword evidence="2" id="KW-0175">Coiled coil</keyword>
<organism evidence="8">
    <name type="scientific">Brugia pahangi</name>
    <name type="common">Filarial nematode worm</name>
    <dbReference type="NCBI Taxonomy" id="6280"/>
    <lineage>
        <taxon>Eukaryota</taxon>
        <taxon>Metazoa</taxon>
        <taxon>Ecdysozoa</taxon>
        <taxon>Nematoda</taxon>
        <taxon>Chromadorea</taxon>
        <taxon>Rhabditida</taxon>
        <taxon>Spirurina</taxon>
        <taxon>Spiruromorpha</taxon>
        <taxon>Filarioidea</taxon>
        <taxon>Onchocercidae</taxon>
        <taxon>Brugia</taxon>
    </lineage>
</organism>
<dbReference type="InterPro" id="IPR007110">
    <property type="entry name" value="Ig-like_dom"/>
</dbReference>
<dbReference type="InterPro" id="IPR003598">
    <property type="entry name" value="Ig_sub2"/>
</dbReference>
<protein>
    <submittedName>
        <fullName evidence="8">Protein kinase domain-containing protein</fullName>
    </submittedName>
</protein>
<dbReference type="SMART" id="SM00060">
    <property type="entry name" value="FN3"/>
    <property type="match status" value="1"/>
</dbReference>
<dbReference type="AlphaFoldDB" id="A0A0N4TZP1"/>
<dbReference type="Pfam" id="PF00041">
    <property type="entry name" value="fn3"/>
    <property type="match status" value="1"/>
</dbReference>
<dbReference type="Gene3D" id="2.60.40.10">
    <property type="entry name" value="Immunoglobulins"/>
    <property type="match status" value="2"/>
</dbReference>
<dbReference type="WBParaSite" id="BPAG_0001451101-mRNA-1">
    <property type="protein sequence ID" value="BPAG_0001451101-mRNA-1"/>
    <property type="gene ID" value="BPAG_0001451101"/>
</dbReference>
<dbReference type="Gene3D" id="3.30.200.20">
    <property type="entry name" value="Phosphorylase Kinase, domain 1"/>
    <property type="match status" value="1"/>
</dbReference>
<dbReference type="Pfam" id="PF00069">
    <property type="entry name" value="Pkinase"/>
    <property type="match status" value="1"/>
</dbReference>
<name>A0A0N4TZP1_BRUPA</name>
<accession>A0A0N4TZP1</accession>
<feature type="coiled-coil region" evidence="2">
    <location>
        <begin position="36"/>
        <end position="67"/>
    </location>
</feature>
<evidence type="ECO:0000259" key="3">
    <source>
        <dbReference type="PROSITE" id="PS50011"/>
    </source>
</evidence>
<dbReference type="PROSITE" id="PS50835">
    <property type="entry name" value="IG_LIKE"/>
    <property type="match status" value="1"/>
</dbReference>
<dbReference type="InterPro" id="IPR011009">
    <property type="entry name" value="Kinase-like_dom_sf"/>
</dbReference>
<reference evidence="6 7" key="2">
    <citation type="submission" date="2018-11" db="EMBL/GenBank/DDBJ databases">
        <authorList>
            <consortium name="Pathogen Informatics"/>
        </authorList>
    </citation>
    <scope>NUCLEOTIDE SEQUENCE [LARGE SCALE GENOMIC DNA]</scope>
</reference>
<dbReference type="InterPro" id="IPR013783">
    <property type="entry name" value="Ig-like_fold"/>
</dbReference>
<evidence type="ECO:0000313" key="8">
    <source>
        <dbReference type="WBParaSite" id="BPAG_0001451101-mRNA-1"/>
    </source>
</evidence>
<dbReference type="InterPro" id="IPR036116">
    <property type="entry name" value="FN3_sf"/>
</dbReference>
<reference evidence="8" key="1">
    <citation type="submission" date="2017-02" db="UniProtKB">
        <authorList>
            <consortium name="WormBaseParasite"/>
        </authorList>
    </citation>
    <scope>IDENTIFICATION</scope>
</reference>
<evidence type="ECO:0000256" key="2">
    <source>
        <dbReference type="SAM" id="Coils"/>
    </source>
</evidence>
<dbReference type="Gene3D" id="1.10.510.10">
    <property type="entry name" value="Transferase(Phosphotransferase) domain 1"/>
    <property type="match status" value="1"/>
</dbReference>
<dbReference type="InterPro" id="IPR036179">
    <property type="entry name" value="Ig-like_dom_sf"/>
</dbReference>
<dbReference type="SUPFAM" id="SSF48726">
    <property type="entry name" value="Immunoglobulin"/>
    <property type="match status" value="1"/>
</dbReference>
<dbReference type="GO" id="GO:0005524">
    <property type="term" value="F:ATP binding"/>
    <property type="evidence" value="ECO:0007669"/>
    <property type="project" value="InterPro"/>
</dbReference>
<feature type="domain" description="Protein kinase" evidence="3">
    <location>
        <begin position="467"/>
        <end position="725"/>
    </location>
</feature>
<dbReference type="SUPFAM" id="SSF56112">
    <property type="entry name" value="Protein kinase-like (PK-like)"/>
    <property type="match status" value="1"/>
</dbReference>
<dbReference type="Proteomes" id="UP000278627">
    <property type="component" value="Unassembled WGS sequence"/>
</dbReference>
<dbReference type="PROSITE" id="PS50011">
    <property type="entry name" value="PROTEIN_KINASE_DOM"/>
    <property type="match status" value="1"/>
</dbReference>
<dbReference type="SUPFAM" id="SSF49265">
    <property type="entry name" value="Fibronectin type III"/>
    <property type="match status" value="1"/>
</dbReference>
<dbReference type="Pfam" id="PF07679">
    <property type="entry name" value="I-set"/>
    <property type="match status" value="1"/>
</dbReference>
<proteinExistence type="predicted"/>
<dbReference type="InterPro" id="IPR013098">
    <property type="entry name" value="Ig_I-set"/>
</dbReference>